<dbReference type="Proteomes" id="UP000224460">
    <property type="component" value="Unassembled WGS sequence"/>
</dbReference>
<protein>
    <submittedName>
        <fullName evidence="1">Uncharacterized protein</fullName>
    </submittedName>
</protein>
<gene>
    <name evidence="1" type="ORF">CS063_10825</name>
</gene>
<sequence length="184" mass="21853">MNPIVSSQTLLFITCIEIGILMGTLFDLVRIFRKLIKHPNFLVQMEDAIYWVGCAFISFYLLYITNYAAIRPFAFIGMLLGGIFYFSTFSIIFMKIATAVIDYMKKLMTEMIRLLLIPVQAFIRWLKGPVGYVNKKVENIHNYQRRKVRKLKRQWYHKKADIKTDKKVRKQMRKAKVEKKLLER</sequence>
<organism evidence="1 2">
    <name type="scientific">Sporanaerobium hydrogeniformans</name>
    <dbReference type="NCBI Taxonomy" id="3072179"/>
    <lineage>
        <taxon>Bacteria</taxon>
        <taxon>Bacillati</taxon>
        <taxon>Bacillota</taxon>
        <taxon>Clostridia</taxon>
        <taxon>Lachnospirales</taxon>
        <taxon>Lachnospiraceae</taxon>
        <taxon>Sporanaerobium</taxon>
    </lineage>
</organism>
<accession>A0AC61DAX3</accession>
<evidence type="ECO:0000313" key="2">
    <source>
        <dbReference type="Proteomes" id="UP000224460"/>
    </source>
</evidence>
<proteinExistence type="predicted"/>
<reference evidence="1" key="1">
    <citation type="submission" date="2017-10" db="EMBL/GenBank/DDBJ databases">
        <title>Genome sequence of cellulolytic Lachnospiraceae bacterium XHS1971 isolated from hotspring sediment.</title>
        <authorList>
            <person name="Vasudevan G."/>
            <person name="Joshi A.J."/>
            <person name="Hivarkar S."/>
            <person name="Lanjekar V.B."/>
            <person name="Dhakephalkar P.K."/>
            <person name="Dagar S."/>
        </authorList>
    </citation>
    <scope>NUCLEOTIDE SEQUENCE</scope>
    <source>
        <strain evidence="1">XHS1971</strain>
    </source>
</reference>
<dbReference type="EMBL" id="PEDL01000011">
    <property type="protein sequence ID" value="PHV70365.1"/>
    <property type="molecule type" value="Genomic_DNA"/>
</dbReference>
<evidence type="ECO:0000313" key="1">
    <source>
        <dbReference type="EMBL" id="PHV70365.1"/>
    </source>
</evidence>
<keyword evidence="2" id="KW-1185">Reference proteome</keyword>
<comment type="caution">
    <text evidence="1">The sequence shown here is derived from an EMBL/GenBank/DDBJ whole genome shotgun (WGS) entry which is preliminary data.</text>
</comment>
<name>A0AC61DAX3_9FIRM</name>